<name>A0A6J7JM50_9ZZZZ</name>
<gene>
    <name evidence="2" type="ORF">UFOPK3543_03364</name>
</gene>
<proteinExistence type="predicted"/>
<feature type="compositionally biased region" description="Basic and acidic residues" evidence="1">
    <location>
        <begin position="119"/>
        <end position="131"/>
    </location>
</feature>
<protein>
    <submittedName>
        <fullName evidence="2">Unannotated protein</fullName>
    </submittedName>
</protein>
<reference evidence="2" key="1">
    <citation type="submission" date="2020-05" db="EMBL/GenBank/DDBJ databases">
        <authorList>
            <person name="Chiriac C."/>
            <person name="Salcher M."/>
            <person name="Ghai R."/>
            <person name="Kavagutti S V."/>
        </authorList>
    </citation>
    <scope>NUCLEOTIDE SEQUENCE</scope>
</reference>
<evidence type="ECO:0000256" key="1">
    <source>
        <dbReference type="SAM" id="MobiDB-lite"/>
    </source>
</evidence>
<evidence type="ECO:0000313" key="2">
    <source>
        <dbReference type="EMBL" id="CAB4943172.1"/>
    </source>
</evidence>
<accession>A0A6J7JM50</accession>
<feature type="region of interest" description="Disordered" evidence="1">
    <location>
        <begin position="119"/>
        <end position="158"/>
    </location>
</feature>
<dbReference type="AlphaFoldDB" id="A0A6J7JM50"/>
<organism evidence="2">
    <name type="scientific">freshwater metagenome</name>
    <dbReference type="NCBI Taxonomy" id="449393"/>
    <lineage>
        <taxon>unclassified sequences</taxon>
        <taxon>metagenomes</taxon>
        <taxon>ecological metagenomes</taxon>
    </lineage>
</organism>
<sequence length="239" mass="26561">MGRHEQVVESVVAVDEGARFVDGPVRVEPVHDRLEVAQAGGCRRASQLPLPPIDLARQVAAVAFDDADGGDVDRVDVGERVDRMMGEPPSIEPVERGGEQTDARPLLGQYERHAEDRKVVTRREHGGDRDGRRAKRAQHGRFAQHVVRGRQQQPSSRWVTEHRLKAPESHQPGDVARPAGQLLHQFDAGSQPCGEAYEIGRIEVVLHVWPLSHTRRSEGIIPWRVSPKSVDDGSRRPIS</sequence>
<dbReference type="EMBL" id="CAFBMH010000259">
    <property type="protein sequence ID" value="CAB4943172.1"/>
    <property type="molecule type" value="Genomic_DNA"/>
</dbReference>